<proteinExistence type="predicted"/>
<dbReference type="OrthoDB" id="1453538at2"/>
<sequence>MENKYCRVGTITPNVNGRQAVSLLEYQYQNLMDKANQLKELNDQLGDFFEAKAMQIKKILETLVP</sequence>
<gene>
    <name evidence="1" type="ORF">CLV82_2619</name>
</gene>
<evidence type="ECO:0000313" key="1">
    <source>
        <dbReference type="EMBL" id="TDQ29165.1"/>
    </source>
</evidence>
<dbReference type="RefSeq" id="WP_133644753.1">
    <property type="nucleotide sequence ID" value="NZ_JBFIMA010000185.1"/>
</dbReference>
<accession>A0A4R6TFQ6</accession>
<dbReference type="EMBL" id="SNYI01000003">
    <property type="protein sequence ID" value="TDQ29165.1"/>
    <property type="molecule type" value="Genomic_DNA"/>
</dbReference>
<comment type="caution">
    <text evidence="1">The sequence shown here is derived from an EMBL/GenBank/DDBJ whole genome shotgun (WGS) entry which is preliminary data.</text>
</comment>
<reference evidence="1 2" key="1">
    <citation type="submission" date="2019-03" db="EMBL/GenBank/DDBJ databases">
        <title>Genomic Encyclopedia of Archaeal and Bacterial Type Strains, Phase II (KMG-II): from individual species to whole genera.</title>
        <authorList>
            <person name="Goeker M."/>
        </authorList>
    </citation>
    <scope>NUCLEOTIDE SEQUENCE [LARGE SCALE GENOMIC DNA]</scope>
    <source>
        <strain evidence="1 2">DSM 18435</strain>
    </source>
</reference>
<name>A0A4R6TFQ6_9FLAO</name>
<protein>
    <submittedName>
        <fullName evidence="1">Uncharacterized protein</fullName>
    </submittedName>
</protein>
<dbReference type="Proteomes" id="UP000295468">
    <property type="component" value="Unassembled WGS sequence"/>
</dbReference>
<organism evidence="1 2">
    <name type="scientific">Zeaxanthinibacter enoshimensis</name>
    <dbReference type="NCBI Taxonomy" id="392009"/>
    <lineage>
        <taxon>Bacteria</taxon>
        <taxon>Pseudomonadati</taxon>
        <taxon>Bacteroidota</taxon>
        <taxon>Flavobacteriia</taxon>
        <taxon>Flavobacteriales</taxon>
        <taxon>Flavobacteriaceae</taxon>
        <taxon>Zeaxanthinibacter</taxon>
    </lineage>
</organism>
<evidence type="ECO:0000313" key="2">
    <source>
        <dbReference type="Proteomes" id="UP000295468"/>
    </source>
</evidence>
<dbReference type="AlphaFoldDB" id="A0A4R6TFQ6"/>
<keyword evidence="2" id="KW-1185">Reference proteome</keyword>